<dbReference type="EMBL" id="CT868051">
    <property type="protein sequence ID" value="CAK67225.1"/>
    <property type="molecule type" value="Genomic_DNA"/>
</dbReference>
<organism evidence="1 2">
    <name type="scientific">Paramecium tetraurelia</name>
    <dbReference type="NCBI Taxonomy" id="5888"/>
    <lineage>
        <taxon>Eukaryota</taxon>
        <taxon>Sar</taxon>
        <taxon>Alveolata</taxon>
        <taxon>Ciliophora</taxon>
        <taxon>Intramacronucleata</taxon>
        <taxon>Oligohymenophorea</taxon>
        <taxon>Peniculida</taxon>
        <taxon>Parameciidae</taxon>
        <taxon>Paramecium</taxon>
    </lineage>
</organism>
<keyword evidence="2" id="KW-1185">Reference proteome</keyword>
<dbReference type="RefSeq" id="XP_001434622.1">
    <property type="nucleotide sequence ID" value="XM_001434585.1"/>
</dbReference>
<name>A0C8V8_PARTE</name>
<dbReference type="Pfam" id="PF01508">
    <property type="entry name" value="Paramecium_SA"/>
    <property type="match status" value="6"/>
</dbReference>
<evidence type="ECO:0000313" key="2">
    <source>
        <dbReference type="Proteomes" id="UP000000600"/>
    </source>
</evidence>
<sequence length="1942" mass="208815">MLAQPNMTVPNLLEHNLHVQVIQDIVPMNQQLQIQLPCVSRKCTDNTDATDNATCVTFLPGCIINGKGCVDYNTPCTSMQGTQDTCNNLFAYKSGSADNFTTNQCYNDASAAATDYCQVKTCKLAENQTDGSCGSFLDGCVYNGNGGCVDPQAEDTICQSYTGVDAFCESAIVRNKSKKYCFGTSILGTCKTRECTDNTTATKDENCEAFMSGCIVKSEGGCIAKSARSCSQQQGNVDTCPNLSGGLLVSSEWTKVGCTQYDICQDRQCADIQNPDSDLICTDYKSTCRFLKAGAACIDASICSNYNTPDTATTDQQKFDYCTSIKDNAGLLCGWSSGTKCASRTCDQFLSTFTTSLTCVTYLQKNVSISTDATCKLAGTICYLPDKANCDYSYASTDTTDALKLTQCKKYVNDKGLTCTFKTGEIKCSLQDTCEKLITQTDTRTCNDQSIFNSDGKCQKVTDSTCLTLSTVCTDYKLDFTLTTTKRQELCWGLKAIDALNKITTGTGVYTKCVYKAGLACDSIAACSDIYSATSQADCDGYKPGCTYFSGKCYANVPANSCPIIFPSGVITDTQKSLFCRSIKEQTVYCRIKSDKSGCELADNGNCSEITIPTTGTWDTQSDPTTAAFKSAYCLAQSFKDREKFCHYFPSNMTTVCSDATCPYIPSPTSQGDCDNYLSGCIYFNYKCYDPGVGVTAPGDCADNAKVPIDSALTSAQKLVYCQSFYRSDKSIYCTYDQYSATLQTQCVHAEACTFYTTLPAPDAHRPTYCLSKVDGRGKRCAFTAADTRCRDFDCQDITGATSQVDCDLGAPGKTCVYLLGTCYNKTPACTAITAQVGNEKVYCDQVTAATSCTYISGTTCAVEQDCHLYSVSANQATICAKLTDASGDACTYIGGNNCAKLGACDTYDGTTTPAKGPESGSEETQCKGVKSITKYPCIKDTDKKCKAQICTDNDASATDCANNASGCLYYLNKCIFIGVCASYIPQGADDATQQTWCEGVLNSSGDLCAWHSESKKCKDRICSDKSFQTNFDCRSYIKTCKTNGTTCVDSSANCNLNKGSSEFCKSLLDSTGKDRCRISAATSLQQACINKNCYDNVTATSDSECDSYLSGCVTRGTGCIPNSEPCTSYRGTKQLCEQFKKYTGLDANKNPIYEYCSGDATNTATSKCKVRTCADNTTATSDTDCAAYLKGCITKGTGCIDATSSCSGFQGDQAICAKFLGSSGKDYCWNASTALATATCAKKICSDIAGKNNKECSDGMPPFKTTDDTFCVFDGTGCIDYGKNCSTFNGTEETCPTYLAKDGPCKATTVGTIKGACAKRVCTEAPNTLATDTDCQKYHKDCYTTGYGCATNNQCSNIINKYQCQVKPECSWVKYCTAQIIKCEALNSTSYSQCANSKVNGKFCLWNEQDSTCRSQTCEDQPVTYDSHSHCQNFSDNCTTTGAGCITISTCTAYMKRSICNAASYSKDGVKRCIWDSVLKSCRSQVCSDISAQINAECEAFGEGCKLNEQKCVLGLSCTEFTNLMFCISSKKGPCLWINGQCYDYKRCEDAGKKTHLQCQAFSPKCTTNGETCIPITNCTSTLLKASCVVGTDGACGWLPTGKCQKFGQCTDAVAATNDECLSYGPTCITDGTACIAKAACAIYKTQTACNNLGTDGICYWNATANTCKLKECGDEQKGTNDQCKLISITGGSCTTDGTKCIPLSICSSYVEAGCFYGTEGECTFALPVGATTGTKRCRQMQCEDITGGTSNDNCIGIIAGKYFALPKLLAQLIRPLHSCNGGGLENNKSTVCAFTPTGTDKVNGTCKTFTACADATKDKYACTIIPSCLWIEDSTGATCVNHTCETYATDAGCLNIPTFDGNSQMVCFMQDGKCVSSDPIEITDPRICYSKSQHSHTWNIQTSKCESCSQVKNPDTPQTTNSVNYMFLLQLCLWVLLMFF</sequence>
<dbReference type="SMART" id="SM00639">
    <property type="entry name" value="PSA"/>
    <property type="match status" value="18"/>
</dbReference>
<gene>
    <name evidence="1" type="ORF">GSPATT00036360001</name>
</gene>
<dbReference type="Proteomes" id="UP000000600">
    <property type="component" value="Unassembled WGS sequence"/>
</dbReference>
<protein>
    <submittedName>
        <fullName evidence="1">Uncharacterized protein</fullName>
    </submittedName>
</protein>
<proteinExistence type="predicted"/>
<dbReference type="GeneID" id="5020407"/>
<dbReference type="HOGENOM" id="CLU_000383_0_0_1"/>
<dbReference type="KEGG" id="ptm:GSPATT00036360001"/>
<dbReference type="InterPro" id="IPR002895">
    <property type="entry name" value="Paramecium_SA"/>
</dbReference>
<dbReference type="InParanoid" id="A0C8V8"/>
<dbReference type="OrthoDB" id="10353889at2759"/>
<reference evidence="1 2" key="1">
    <citation type="journal article" date="2006" name="Nature">
        <title>Global trends of whole-genome duplications revealed by the ciliate Paramecium tetraurelia.</title>
        <authorList>
            <consortium name="Genoscope"/>
            <person name="Aury J.-M."/>
            <person name="Jaillon O."/>
            <person name="Duret L."/>
            <person name="Noel B."/>
            <person name="Jubin C."/>
            <person name="Porcel B.M."/>
            <person name="Segurens B."/>
            <person name="Daubin V."/>
            <person name="Anthouard V."/>
            <person name="Aiach N."/>
            <person name="Arnaiz O."/>
            <person name="Billaut A."/>
            <person name="Beisson J."/>
            <person name="Blanc I."/>
            <person name="Bouhouche K."/>
            <person name="Camara F."/>
            <person name="Duharcourt S."/>
            <person name="Guigo R."/>
            <person name="Gogendeau D."/>
            <person name="Katinka M."/>
            <person name="Keller A.-M."/>
            <person name="Kissmehl R."/>
            <person name="Klotz C."/>
            <person name="Koll F."/>
            <person name="Le Moue A."/>
            <person name="Lepere C."/>
            <person name="Malinsky S."/>
            <person name="Nowacki M."/>
            <person name="Nowak J.K."/>
            <person name="Plattner H."/>
            <person name="Poulain J."/>
            <person name="Ruiz F."/>
            <person name="Serrano V."/>
            <person name="Zagulski M."/>
            <person name="Dessen P."/>
            <person name="Betermier M."/>
            <person name="Weissenbach J."/>
            <person name="Scarpelli C."/>
            <person name="Schachter V."/>
            <person name="Sperling L."/>
            <person name="Meyer E."/>
            <person name="Cohen J."/>
            <person name="Wincker P."/>
        </authorList>
    </citation>
    <scope>NUCLEOTIDE SEQUENCE [LARGE SCALE GENOMIC DNA]</scope>
    <source>
        <strain evidence="1 2">Stock d4-2</strain>
    </source>
</reference>
<evidence type="ECO:0000313" key="1">
    <source>
        <dbReference type="EMBL" id="CAK67225.1"/>
    </source>
</evidence>
<accession>A0C8V8</accession>